<evidence type="ECO:0008006" key="4">
    <source>
        <dbReference type="Google" id="ProtNLM"/>
    </source>
</evidence>
<feature type="region of interest" description="Disordered" evidence="1">
    <location>
        <begin position="253"/>
        <end position="288"/>
    </location>
</feature>
<dbReference type="EMBL" id="JH688122">
    <property type="protein sequence ID" value="EJD33672.1"/>
    <property type="molecule type" value="Genomic_DNA"/>
</dbReference>
<keyword evidence="3" id="KW-1185">Reference proteome</keyword>
<dbReference type="Proteomes" id="UP000006514">
    <property type="component" value="Unassembled WGS sequence"/>
</dbReference>
<reference evidence="3" key="1">
    <citation type="journal article" date="2012" name="Science">
        <title>The Paleozoic origin of enzymatic lignin decomposition reconstructed from 31 fungal genomes.</title>
        <authorList>
            <person name="Floudas D."/>
            <person name="Binder M."/>
            <person name="Riley R."/>
            <person name="Barry K."/>
            <person name="Blanchette R.A."/>
            <person name="Henrissat B."/>
            <person name="Martinez A.T."/>
            <person name="Otillar R."/>
            <person name="Spatafora J.W."/>
            <person name="Yadav J.S."/>
            <person name="Aerts A."/>
            <person name="Benoit I."/>
            <person name="Boyd A."/>
            <person name="Carlson A."/>
            <person name="Copeland A."/>
            <person name="Coutinho P.M."/>
            <person name="de Vries R.P."/>
            <person name="Ferreira P."/>
            <person name="Findley K."/>
            <person name="Foster B."/>
            <person name="Gaskell J."/>
            <person name="Glotzer D."/>
            <person name="Gorecki P."/>
            <person name="Heitman J."/>
            <person name="Hesse C."/>
            <person name="Hori C."/>
            <person name="Igarashi K."/>
            <person name="Jurgens J.A."/>
            <person name="Kallen N."/>
            <person name="Kersten P."/>
            <person name="Kohler A."/>
            <person name="Kuees U."/>
            <person name="Kumar T.K.A."/>
            <person name="Kuo A."/>
            <person name="LaButti K."/>
            <person name="Larrondo L.F."/>
            <person name="Lindquist E."/>
            <person name="Ling A."/>
            <person name="Lombard V."/>
            <person name="Lucas S."/>
            <person name="Lundell T."/>
            <person name="Martin R."/>
            <person name="McLaughlin D.J."/>
            <person name="Morgenstern I."/>
            <person name="Morin E."/>
            <person name="Murat C."/>
            <person name="Nagy L.G."/>
            <person name="Nolan M."/>
            <person name="Ohm R.A."/>
            <person name="Patyshakuliyeva A."/>
            <person name="Rokas A."/>
            <person name="Ruiz-Duenas F.J."/>
            <person name="Sabat G."/>
            <person name="Salamov A."/>
            <person name="Samejima M."/>
            <person name="Schmutz J."/>
            <person name="Slot J.C."/>
            <person name="St John F."/>
            <person name="Stenlid J."/>
            <person name="Sun H."/>
            <person name="Sun S."/>
            <person name="Syed K."/>
            <person name="Tsang A."/>
            <person name="Wiebenga A."/>
            <person name="Young D."/>
            <person name="Pisabarro A."/>
            <person name="Eastwood D.C."/>
            <person name="Martin F."/>
            <person name="Cullen D."/>
            <person name="Grigoriev I.V."/>
            <person name="Hibbett D.S."/>
        </authorList>
    </citation>
    <scope>NUCLEOTIDE SEQUENCE [LARGE SCALE GENOMIC DNA]</scope>
    <source>
        <strain evidence="3">TFB10046</strain>
    </source>
</reference>
<feature type="non-terminal residue" evidence="2">
    <location>
        <position position="288"/>
    </location>
</feature>
<proteinExistence type="predicted"/>
<evidence type="ECO:0000313" key="2">
    <source>
        <dbReference type="EMBL" id="EJD33672.1"/>
    </source>
</evidence>
<dbReference type="InParanoid" id="J0WP82"/>
<gene>
    <name evidence="2" type="ORF">AURDEDRAFT_177240</name>
</gene>
<evidence type="ECO:0000256" key="1">
    <source>
        <dbReference type="SAM" id="MobiDB-lite"/>
    </source>
</evidence>
<name>J0WP82_AURST</name>
<sequence>MNMMQRVQQQPMPQGGGQAAPHQPRVPLPYPDEKGAPRFNGDEYKIGTFLDSFETRARLAGVAEEQWKKTVVDYVDRDTRNQWMQVDEFANNATWAEFHASVLKLYPENGTIKEYTLEELKERIAKWKEAGVFKSQDAVSRYMREFLACQKSLQRQGVVHQKQELYLSAFSKGECEHIERRLEWKHPDQHYRDLDIDNIMEDYAYSPLGLDPREVSASAPQTVKREPTEERLMASIAHLLDEKLDARLGNRTTMPPLSHAPATAGGFQGTRFGTMRQGNDPMTRMGHD</sequence>
<dbReference type="KEGG" id="adl:AURDEDRAFT_177240"/>
<feature type="compositionally biased region" description="Low complexity" evidence="1">
    <location>
        <begin position="1"/>
        <end position="23"/>
    </location>
</feature>
<dbReference type="AlphaFoldDB" id="J0WP82"/>
<protein>
    <recommendedName>
        <fullName evidence="4">Retrotransposon gag domain-containing protein</fullName>
    </recommendedName>
</protein>
<evidence type="ECO:0000313" key="3">
    <source>
        <dbReference type="Proteomes" id="UP000006514"/>
    </source>
</evidence>
<dbReference type="OrthoDB" id="3257444at2759"/>
<accession>J0WP82</accession>
<feature type="region of interest" description="Disordered" evidence="1">
    <location>
        <begin position="1"/>
        <end position="38"/>
    </location>
</feature>
<organism evidence="2 3">
    <name type="scientific">Auricularia subglabra (strain TFB-10046 / SS5)</name>
    <name type="common">White-rot fungus</name>
    <name type="synonym">Auricularia delicata (strain TFB10046)</name>
    <dbReference type="NCBI Taxonomy" id="717982"/>
    <lineage>
        <taxon>Eukaryota</taxon>
        <taxon>Fungi</taxon>
        <taxon>Dikarya</taxon>
        <taxon>Basidiomycota</taxon>
        <taxon>Agaricomycotina</taxon>
        <taxon>Agaricomycetes</taxon>
        <taxon>Auriculariales</taxon>
        <taxon>Auriculariaceae</taxon>
        <taxon>Auricularia</taxon>
    </lineage>
</organism>